<comment type="caution">
    <text evidence="2">The sequence shown here is derived from an EMBL/GenBank/DDBJ whole genome shotgun (WGS) entry which is preliminary data.</text>
</comment>
<gene>
    <name evidence="2" type="ORF">HMPREF1978_01468</name>
</gene>
<sequence length="105" mass="10577">MDYQLGSVLMGLELELLGPGLPALRPGLEPEFGSAPGPGYWPPSGLAGENAQVEKALAEAEPAEGALSEGLAVELAVEAPPVEVPSAEEPFAGGPAGPLKVVGRH</sequence>
<reference evidence="2 3" key="1">
    <citation type="submission" date="2013-08" db="EMBL/GenBank/DDBJ databases">
        <authorList>
            <person name="Weinstock G."/>
            <person name="Sodergren E."/>
            <person name="Wylie T."/>
            <person name="Fulton L."/>
            <person name="Fulton R."/>
            <person name="Fronick C."/>
            <person name="O'Laughlin M."/>
            <person name="Godfrey J."/>
            <person name="Miner T."/>
            <person name="Herter B."/>
            <person name="Appelbaum E."/>
            <person name="Cordes M."/>
            <person name="Lek S."/>
            <person name="Wollam A."/>
            <person name="Pepin K.H."/>
            <person name="Palsikar V.B."/>
            <person name="Mitreva M."/>
            <person name="Wilson R.K."/>
        </authorList>
    </citation>
    <scope>NUCLEOTIDE SEQUENCE [LARGE SCALE GENOMIC DNA]</scope>
    <source>
        <strain evidence="2 3">F0530</strain>
    </source>
</reference>
<dbReference type="HOGENOM" id="CLU_2230676_0_0_11"/>
<organism evidence="2 3">
    <name type="scientific">Actinomyces graevenitzii F0530</name>
    <dbReference type="NCBI Taxonomy" id="1321817"/>
    <lineage>
        <taxon>Bacteria</taxon>
        <taxon>Bacillati</taxon>
        <taxon>Actinomycetota</taxon>
        <taxon>Actinomycetes</taxon>
        <taxon>Actinomycetales</taxon>
        <taxon>Actinomycetaceae</taxon>
        <taxon>Actinomyces</taxon>
    </lineage>
</organism>
<proteinExistence type="predicted"/>
<protein>
    <submittedName>
        <fullName evidence="2">Uncharacterized protein</fullName>
    </submittedName>
</protein>
<evidence type="ECO:0000313" key="3">
    <source>
        <dbReference type="Proteomes" id="UP000016481"/>
    </source>
</evidence>
<accession>U1PWF1</accession>
<dbReference type="Proteomes" id="UP000016481">
    <property type="component" value="Unassembled WGS sequence"/>
</dbReference>
<evidence type="ECO:0000256" key="1">
    <source>
        <dbReference type="SAM" id="MobiDB-lite"/>
    </source>
</evidence>
<evidence type="ECO:0000313" key="2">
    <source>
        <dbReference type="EMBL" id="ERH14776.1"/>
    </source>
</evidence>
<dbReference type="EMBL" id="AWSC01000061">
    <property type="protein sequence ID" value="ERH14776.1"/>
    <property type="molecule type" value="Genomic_DNA"/>
</dbReference>
<name>U1PWF1_9ACTO</name>
<feature type="region of interest" description="Disordered" evidence="1">
    <location>
        <begin position="84"/>
        <end position="105"/>
    </location>
</feature>
<dbReference type="AlphaFoldDB" id="U1PWF1"/>